<feature type="short sequence motif" description="Important for interaction with partner proteins" evidence="2">
    <location>
        <begin position="141"/>
        <end position="146"/>
    </location>
</feature>
<organism evidence="5 6">
    <name type="scientific">Lujinxingia litoralis</name>
    <dbReference type="NCBI Taxonomy" id="2211119"/>
    <lineage>
        <taxon>Bacteria</taxon>
        <taxon>Deltaproteobacteria</taxon>
        <taxon>Bradymonadales</taxon>
        <taxon>Lujinxingiaceae</taxon>
        <taxon>Lujinxingia</taxon>
    </lineage>
</organism>
<dbReference type="Pfam" id="PF00436">
    <property type="entry name" value="SSB"/>
    <property type="match status" value="1"/>
</dbReference>
<evidence type="ECO:0000313" key="5">
    <source>
        <dbReference type="EMBL" id="RAL22462.1"/>
    </source>
</evidence>
<dbReference type="InterPro" id="IPR000424">
    <property type="entry name" value="Primosome_PriB/ssb"/>
</dbReference>
<keyword evidence="1 2" id="KW-0238">DNA-binding</keyword>
<comment type="function">
    <text evidence="2">Plays an important role in DNA replication, recombination and repair. Binds to ssDNA and to an array of partner proteins to recruit them to their sites of action during DNA metabolism.</text>
</comment>
<feature type="DNA-binding region" evidence="2">
    <location>
        <begin position="51"/>
        <end position="57"/>
    </location>
</feature>
<evidence type="ECO:0000256" key="3">
    <source>
        <dbReference type="RuleBase" id="RU000524"/>
    </source>
</evidence>
<keyword evidence="6" id="KW-1185">Reference proteome</keyword>
<dbReference type="GO" id="GO:0006260">
    <property type="term" value="P:DNA replication"/>
    <property type="evidence" value="ECO:0007669"/>
    <property type="project" value="UniProtKB-UniRule"/>
</dbReference>
<feature type="region of interest" description="Disordered" evidence="4">
    <location>
        <begin position="107"/>
        <end position="146"/>
    </location>
</feature>
<evidence type="ECO:0000313" key="6">
    <source>
        <dbReference type="Proteomes" id="UP000249169"/>
    </source>
</evidence>
<dbReference type="Gene3D" id="2.40.50.140">
    <property type="entry name" value="Nucleic acid-binding proteins"/>
    <property type="match status" value="1"/>
</dbReference>
<dbReference type="GO" id="GO:0009295">
    <property type="term" value="C:nucleoid"/>
    <property type="evidence" value="ECO:0007669"/>
    <property type="project" value="TreeGrafter"/>
</dbReference>
<protein>
    <recommendedName>
        <fullName evidence="2 3">Single-stranded DNA-binding protein</fullName>
        <shortName evidence="2">SSB</shortName>
    </recommendedName>
</protein>
<accession>A0A328C6N4</accession>
<dbReference type="InterPro" id="IPR012340">
    <property type="entry name" value="NA-bd_OB-fold"/>
</dbReference>
<dbReference type="GO" id="GO:0006310">
    <property type="term" value="P:DNA recombination"/>
    <property type="evidence" value="ECO:0007669"/>
    <property type="project" value="UniProtKB-UniRule"/>
</dbReference>
<dbReference type="Proteomes" id="UP000249169">
    <property type="component" value="Unassembled WGS sequence"/>
</dbReference>
<dbReference type="CDD" id="cd04496">
    <property type="entry name" value="SSB_OBF"/>
    <property type="match status" value="1"/>
</dbReference>
<dbReference type="InterPro" id="IPR011344">
    <property type="entry name" value="ssDNA-bd"/>
</dbReference>
<keyword evidence="2" id="KW-0234">DNA repair</keyword>
<dbReference type="SUPFAM" id="SSF50249">
    <property type="entry name" value="Nucleic acid-binding proteins"/>
    <property type="match status" value="1"/>
</dbReference>
<dbReference type="PROSITE" id="PS50935">
    <property type="entry name" value="SSB"/>
    <property type="match status" value="1"/>
</dbReference>
<reference evidence="5 6" key="1">
    <citation type="submission" date="2018-05" db="EMBL/GenBank/DDBJ databases">
        <title>Lujinxingia marina gen. nov. sp. nov., a new facultative anaerobic member of the class Deltaproteobacteria, and proposal of Lujinxingaceae fam. nov.</title>
        <authorList>
            <person name="Li C.-M."/>
        </authorList>
    </citation>
    <scope>NUCLEOTIDE SEQUENCE [LARGE SCALE GENOMIC DNA]</scope>
    <source>
        <strain evidence="5 6">B210</strain>
    </source>
</reference>
<dbReference type="PANTHER" id="PTHR10302:SF27">
    <property type="entry name" value="SINGLE-STRANDED DNA-BINDING PROTEIN"/>
    <property type="match status" value="1"/>
</dbReference>
<dbReference type="OrthoDB" id="9809878at2"/>
<keyword evidence="2" id="KW-0233">DNA recombination</keyword>
<comment type="caution">
    <text evidence="5">The sequence shown here is derived from an EMBL/GenBank/DDBJ whole genome shotgun (WGS) entry which is preliminary data.</text>
</comment>
<dbReference type="NCBIfam" id="TIGR00621">
    <property type="entry name" value="ssb"/>
    <property type="match status" value="1"/>
</dbReference>
<dbReference type="GO" id="GO:0006281">
    <property type="term" value="P:DNA repair"/>
    <property type="evidence" value="ECO:0007669"/>
    <property type="project" value="UniProtKB-UniRule"/>
</dbReference>
<name>A0A328C6N4_9DELT</name>
<keyword evidence="2" id="KW-0227">DNA damage</keyword>
<comment type="subunit">
    <text evidence="2">Homotetramer.</text>
</comment>
<evidence type="ECO:0000256" key="1">
    <source>
        <dbReference type="ARBA" id="ARBA00023125"/>
    </source>
</evidence>
<dbReference type="GO" id="GO:0003697">
    <property type="term" value="F:single-stranded DNA binding"/>
    <property type="evidence" value="ECO:0007669"/>
    <property type="project" value="UniProtKB-UniRule"/>
</dbReference>
<sequence>MSLNKAMIIGNLGSDPEVRYTQSGAAVTNFNVATNESWVDKSGQRQERTEWHRVVVFGKQAENCGKYLSKGRQVFVEGRLQTRDWEDRDGNKRSTTEIVAMTVQFLSSGASGGRSDGPPAYTDADRGPVAAESSFDQSFNDDDIPF</sequence>
<keyword evidence="2" id="KW-0235">DNA replication</keyword>
<dbReference type="HAMAP" id="MF_00984">
    <property type="entry name" value="SSB"/>
    <property type="match status" value="1"/>
</dbReference>
<evidence type="ECO:0000256" key="2">
    <source>
        <dbReference type="HAMAP-Rule" id="MF_00984"/>
    </source>
</evidence>
<dbReference type="RefSeq" id="WP_111730034.1">
    <property type="nucleotide sequence ID" value="NZ_QHKO01000004.1"/>
</dbReference>
<gene>
    <name evidence="5" type="ORF">DL240_11495</name>
</gene>
<proteinExistence type="inferred from homology"/>
<dbReference type="AlphaFoldDB" id="A0A328C6N4"/>
<dbReference type="EMBL" id="QHKO01000004">
    <property type="protein sequence ID" value="RAL22462.1"/>
    <property type="molecule type" value="Genomic_DNA"/>
</dbReference>
<evidence type="ECO:0000256" key="4">
    <source>
        <dbReference type="SAM" id="MobiDB-lite"/>
    </source>
</evidence>
<dbReference type="PANTHER" id="PTHR10302">
    <property type="entry name" value="SINGLE-STRANDED DNA-BINDING PROTEIN"/>
    <property type="match status" value="1"/>
</dbReference>